<dbReference type="Gene3D" id="2.30.30.140">
    <property type="match status" value="1"/>
</dbReference>
<comment type="caution">
    <text evidence="2">The sequence shown here is derived from an EMBL/GenBank/DDBJ whole genome shotgun (WGS) entry which is preliminary data.</text>
</comment>
<accession>A0ABQ6MS50</accession>
<evidence type="ECO:0000256" key="1">
    <source>
        <dbReference type="SAM" id="MobiDB-lite"/>
    </source>
</evidence>
<sequence>MHKEFEEFGLDDDRDKFSNLRELNQTDDDDGFSSPAADEGSSRALKPHLRPRSMTERVANLLEHSHRTGKVGDLTKSMPSLGETQEDGEEEDEDDDKRSNDEVRKQVVHNGFTYYVWSAKKENSNMEAAESSQRSRGDAFWGLIRCKEDEAENERLMGDEDGLASSLRDAEKTALLHKKWKELDKQSKATMELVKAKKEEKARKDYMHMFMQAKDSSEIINHAWATRPTLLQRGVGGGMGGAATSPAKEAQSNAGFRLNVFGSDDPAVGTGGGAAAAQTFHATQSRARGKKIVNLESKKDHYAQEPFERFSAHKVRVDGATDMMKSASDGSLLGGPRPKLQDRLESVASMYATATPPGSSRGKPGKTTSRRVTMPPPSRVDDGNSSYDVHMGLFHGRTVAGGGKRLSVVAPVIPRTQKELEKEHFLSLFDAIRAELKLKGGTGVVQTQDIQEALTSNLSYKAMMMGTIMWPVVKGRRWEVVEKALSGLSGKKVSPDQFYDVVMSVYVEEGVGENRLKEVAGGGGGMLAKVRKSFKLGDPVEARAYDSPIWLPAVIVDTSASGTYTVRYNTVTAWRKAQTMFGGTGMVPDRTDLFEIARNSRDEDDGEVDPGKGMLSRGGTPGQLVLVEGSEDEEAAAAATLAAKAAKDAAAAAKMLVDGIPAAEAEVQGGEKKVEVGVEGGGGEGEEEKGVGGMDPDARKACSSEDAAVAYLYDLVLDGAEQEAPLAKALIQERVGAALAAGEDADEKLLGLKQLACRSEALIGLVERDDVKAAFGQFETDGTADNIGKQEFVEFCLFVSDFVKFNPI</sequence>
<feature type="compositionally biased region" description="Acidic residues" evidence="1">
    <location>
        <begin position="84"/>
        <end position="95"/>
    </location>
</feature>
<gene>
    <name evidence="2" type="ORF">TeGR_g9618</name>
</gene>
<feature type="region of interest" description="Disordered" evidence="1">
    <location>
        <begin position="351"/>
        <end position="384"/>
    </location>
</feature>
<dbReference type="Proteomes" id="UP001165060">
    <property type="component" value="Unassembled WGS sequence"/>
</dbReference>
<proteinExistence type="predicted"/>
<feature type="region of interest" description="Disordered" evidence="1">
    <location>
        <begin position="675"/>
        <end position="698"/>
    </location>
</feature>
<reference evidence="2 3" key="1">
    <citation type="journal article" date="2023" name="Commun. Biol.">
        <title>Genome analysis of Parmales, the sister group of diatoms, reveals the evolutionary specialization of diatoms from phago-mixotrophs to photoautotrophs.</title>
        <authorList>
            <person name="Ban H."/>
            <person name="Sato S."/>
            <person name="Yoshikawa S."/>
            <person name="Yamada K."/>
            <person name="Nakamura Y."/>
            <person name="Ichinomiya M."/>
            <person name="Sato N."/>
            <person name="Blanc-Mathieu R."/>
            <person name="Endo H."/>
            <person name="Kuwata A."/>
            <person name="Ogata H."/>
        </authorList>
    </citation>
    <scope>NUCLEOTIDE SEQUENCE [LARGE SCALE GENOMIC DNA]</scope>
</reference>
<organism evidence="2 3">
    <name type="scientific">Tetraparma gracilis</name>
    <dbReference type="NCBI Taxonomy" id="2962635"/>
    <lineage>
        <taxon>Eukaryota</taxon>
        <taxon>Sar</taxon>
        <taxon>Stramenopiles</taxon>
        <taxon>Ochrophyta</taxon>
        <taxon>Bolidophyceae</taxon>
        <taxon>Parmales</taxon>
        <taxon>Triparmaceae</taxon>
        <taxon>Tetraparma</taxon>
    </lineage>
</organism>
<feature type="region of interest" description="Disordered" evidence="1">
    <location>
        <begin position="1"/>
        <end position="104"/>
    </location>
</feature>
<dbReference type="EMBL" id="BRYB01004445">
    <property type="protein sequence ID" value="GMI31086.1"/>
    <property type="molecule type" value="Genomic_DNA"/>
</dbReference>
<evidence type="ECO:0000313" key="2">
    <source>
        <dbReference type="EMBL" id="GMI31086.1"/>
    </source>
</evidence>
<evidence type="ECO:0000313" key="3">
    <source>
        <dbReference type="Proteomes" id="UP001165060"/>
    </source>
</evidence>
<name>A0ABQ6MS50_9STRA</name>
<keyword evidence="3" id="KW-1185">Reference proteome</keyword>
<protein>
    <submittedName>
        <fullName evidence="2">Uncharacterized protein</fullName>
    </submittedName>
</protein>
<feature type="compositionally biased region" description="Basic and acidic residues" evidence="1">
    <location>
        <begin position="1"/>
        <end position="19"/>
    </location>
</feature>